<protein>
    <submittedName>
        <fullName evidence="1">Uncharacterized protein</fullName>
    </submittedName>
</protein>
<name>A0A4Q9PII2_9APHY</name>
<dbReference type="EMBL" id="ML145212">
    <property type="protein sequence ID" value="TBU53526.1"/>
    <property type="molecule type" value="Genomic_DNA"/>
</dbReference>
<keyword evidence="2" id="KW-1185">Reference proteome</keyword>
<dbReference type="AlphaFoldDB" id="A0A4Q9PII2"/>
<accession>A0A4Q9PII2</accession>
<organism evidence="1 2">
    <name type="scientific">Dichomitus squalens</name>
    <dbReference type="NCBI Taxonomy" id="114155"/>
    <lineage>
        <taxon>Eukaryota</taxon>
        <taxon>Fungi</taxon>
        <taxon>Dikarya</taxon>
        <taxon>Basidiomycota</taxon>
        <taxon>Agaricomycotina</taxon>
        <taxon>Agaricomycetes</taxon>
        <taxon>Polyporales</taxon>
        <taxon>Polyporaceae</taxon>
        <taxon>Dichomitus</taxon>
    </lineage>
</organism>
<dbReference type="Proteomes" id="UP000292082">
    <property type="component" value="Unassembled WGS sequence"/>
</dbReference>
<evidence type="ECO:0000313" key="1">
    <source>
        <dbReference type="EMBL" id="TBU53526.1"/>
    </source>
</evidence>
<gene>
    <name evidence="1" type="ORF">BD310DRAFT_143537</name>
</gene>
<reference evidence="1 2" key="1">
    <citation type="submission" date="2019-01" db="EMBL/GenBank/DDBJ databases">
        <title>Draft genome sequences of three monokaryotic isolates of the white-rot basidiomycete fungus Dichomitus squalens.</title>
        <authorList>
            <consortium name="DOE Joint Genome Institute"/>
            <person name="Lopez S.C."/>
            <person name="Andreopoulos B."/>
            <person name="Pangilinan J."/>
            <person name="Lipzen A."/>
            <person name="Riley R."/>
            <person name="Ahrendt S."/>
            <person name="Ng V."/>
            <person name="Barry K."/>
            <person name="Daum C."/>
            <person name="Grigoriev I.V."/>
            <person name="Hilden K.S."/>
            <person name="Makela M.R."/>
            <person name="de Vries R.P."/>
        </authorList>
    </citation>
    <scope>NUCLEOTIDE SEQUENCE [LARGE SCALE GENOMIC DNA]</scope>
    <source>
        <strain evidence="1 2">CBS 464.89</strain>
    </source>
</reference>
<sequence>MTHCRSSLACSPHHTHSCILRMLLARSPICTLQHHCYRPSPRGAHPRYVSHPFTITINTAACVVSHPHFILPQPDSSTLNAHTLLNDIVPASITRSDIDLEWTIAFNLTLLLPISPCPCSPLRPSTRPHSALTSLDLARHPLVPAYTYRLI</sequence>
<evidence type="ECO:0000313" key="2">
    <source>
        <dbReference type="Proteomes" id="UP000292082"/>
    </source>
</evidence>
<proteinExistence type="predicted"/>